<dbReference type="Pfam" id="PF13966">
    <property type="entry name" value="zf-RVT"/>
    <property type="match status" value="1"/>
</dbReference>
<name>A0A438I889_VITVI</name>
<protein>
    <submittedName>
        <fullName evidence="4">Putative ribonuclease H protein</fullName>
    </submittedName>
</protein>
<dbReference type="Proteomes" id="UP000288805">
    <property type="component" value="Unassembled WGS sequence"/>
</dbReference>
<dbReference type="PANTHER" id="PTHR33116">
    <property type="entry name" value="REVERSE TRANSCRIPTASE ZINC-BINDING DOMAIN-CONTAINING PROTEIN-RELATED-RELATED"/>
    <property type="match status" value="1"/>
</dbReference>
<keyword evidence="1" id="KW-0175">Coiled coil</keyword>
<dbReference type="InterPro" id="IPR000477">
    <property type="entry name" value="RT_dom"/>
</dbReference>
<dbReference type="InterPro" id="IPR026960">
    <property type="entry name" value="RVT-Znf"/>
</dbReference>
<feature type="compositionally biased region" description="Polar residues" evidence="2">
    <location>
        <begin position="558"/>
        <end position="567"/>
    </location>
</feature>
<dbReference type="PANTHER" id="PTHR33116:SF78">
    <property type="entry name" value="OS12G0587133 PROTEIN"/>
    <property type="match status" value="1"/>
</dbReference>
<comment type="caution">
    <text evidence="4">The sequence shown here is derived from an EMBL/GenBank/DDBJ whole genome shotgun (WGS) entry which is preliminary data.</text>
</comment>
<evidence type="ECO:0000256" key="1">
    <source>
        <dbReference type="SAM" id="Coils"/>
    </source>
</evidence>
<feature type="domain" description="Reverse transcriptase" evidence="3">
    <location>
        <begin position="1165"/>
        <end position="1394"/>
    </location>
</feature>
<feature type="coiled-coil region" evidence="1">
    <location>
        <begin position="975"/>
        <end position="1002"/>
    </location>
</feature>
<dbReference type="GO" id="GO:0003824">
    <property type="term" value="F:catalytic activity"/>
    <property type="evidence" value="ECO:0007669"/>
    <property type="project" value="InterPro"/>
</dbReference>
<feature type="compositionally biased region" description="Polar residues" evidence="2">
    <location>
        <begin position="414"/>
        <end position="427"/>
    </location>
</feature>
<feature type="compositionally biased region" description="Low complexity" evidence="2">
    <location>
        <begin position="574"/>
        <end position="586"/>
    </location>
</feature>
<dbReference type="CDD" id="cd01650">
    <property type="entry name" value="RT_nLTR_like"/>
    <property type="match status" value="1"/>
</dbReference>
<dbReference type="InterPro" id="IPR025558">
    <property type="entry name" value="DUF4283"/>
</dbReference>
<dbReference type="Pfam" id="PF14111">
    <property type="entry name" value="DUF4283"/>
    <property type="match status" value="1"/>
</dbReference>
<dbReference type="PROSITE" id="PS50878">
    <property type="entry name" value="RT_POL"/>
    <property type="match status" value="1"/>
</dbReference>
<dbReference type="InterPro" id="IPR036691">
    <property type="entry name" value="Endo/exonu/phosph_ase_sf"/>
</dbReference>
<dbReference type="Pfam" id="PF03372">
    <property type="entry name" value="Exo_endo_phos"/>
    <property type="match status" value="1"/>
</dbReference>
<evidence type="ECO:0000313" key="5">
    <source>
        <dbReference type="Proteomes" id="UP000288805"/>
    </source>
</evidence>
<evidence type="ECO:0000259" key="3">
    <source>
        <dbReference type="PROSITE" id="PS50878"/>
    </source>
</evidence>
<feature type="region of interest" description="Disordered" evidence="2">
    <location>
        <begin position="533"/>
        <end position="593"/>
    </location>
</feature>
<dbReference type="Gene3D" id="3.60.10.10">
    <property type="entry name" value="Endonuclease/exonuclease/phosphatase"/>
    <property type="match status" value="2"/>
</dbReference>
<dbReference type="EMBL" id="QGNW01000132">
    <property type="protein sequence ID" value="RVW92935.1"/>
    <property type="molecule type" value="Genomic_DNA"/>
</dbReference>
<dbReference type="InterPro" id="IPR005135">
    <property type="entry name" value="Endo/exonuclease/phosphatase"/>
</dbReference>
<gene>
    <name evidence="4" type="primary">VvCHDp000001_720</name>
    <name evidence="4" type="ORF">CK203_032740</name>
</gene>
<reference evidence="4 5" key="1">
    <citation type="journal article" date="2018" name="PLoS Genet.">
        <title>Population sequencing reveals clonal diversity and ancestral inbreeding in the grapevine cultivar Chardonnay.</title>
        <authorList>
            <person name="Roach M.J."/>
            <person name="Johnson D.L."/>
            <person name="Bohlmann J."/>
            <person name="van Vuuren H.J."/>
            <person name="Jones S.J."/>
            <person name="Pretorius I.S."/>
            <person name="Schmidt S.A."/>
            <person name="Borneman A.R."/>
        </authorList>
    </citation>
    <scope>NUCLEOTIDE SEQUENCE [LARGE SCALE GENOMIC DNA]</scope>
    <source>
        <strain evidence="5">cv. Chardonnay</strain>
        <tissue evidence="4">Leaf</tissue>
    </source>
</reference>
<dbReference type="Pfam" id="PF00078">
    <property type="entry name" value="RVT_1"/>
    <property type="match status" value="1"/>
</dbReference>
<evidence type="ECO:0000256" key="2">
    <source>
        <dbReference type="SAM" id="MobiDB-lite"/>
    </source>
</evidence>
<dbReference type="SUPFAM" id="SSF56219">
    <property type="entry name" value="DNase I-like"/>
    <property type="match status" value="1"/>
</dbReference>
<sequence length="1805" mass="203982">MPVTSPGGRCWFGVELKTFEISIEEHKGKVSGKISERGPKFSSWVKFGGKGLSLLLEGVESCCGLKEITPFRKLWSERDREYSLELRNNRAGRFLFCIVRDAGNKRFSLAFPEGRGFVGGWKILASKLRSLGISPLQWKGALLKNHLPSQASPNSSVVRDTSPLRDCPTPRDAIWLEMEKATLDRNKELLGRCLVGSWEGDSDRLPDLVSFGSWTKNSWLLEGNLWVSNMRANLLLLEFEFEDEAERVFNSGSRCFRGRSFSLEKWKPSVGCLEGVRGDVHHVWVRILGLPLHLWDKSLFKKFGDACGKFVAVDEYTADRRNLKWARVLVETKGWQHPSSLQVVAGPSCFALQLWWEEEPCFSPVIPSHGSGVWKIGEDEVAPSRAKGNVDSRPSSIVLLQTVKLPSPALGSGAPTSDKTGAAATSSRAHEVETGRHPLSPASDLETGQAPDPVHLNEFGRGSPKCSSSRRREAPAPALTFAEHPQMKAWPRLDMPTSATEPSLPGEACKIPQRHALPPLDASMSAIEPSLPAEARKTPQRQASPFSEESPPVKELSSPVQSRNPQGTLPLPPISSKGEPSSSSTPFWVSGLERGKGRCSSPWKLTTRDEEVTPNPLSMMLRDGTTVVLTEAPSSDPEIDVAKQKDLLIAHPREEGWSDEELSKLFHFSSVLGMPVEGHEVEILALLKKLKLRTGNNSLCKRRKKKKSCTTRFERELKRLECSVSYGETSGITKRSGINDCEKRKLIKGVVRNQKPDLVCLLETKVKDVSLQLVKSVGVGRFLNWASVDARGAAGGLLLFWDNRVLEKLEIESGGYSISVRFRNCADGFSWVFSGVYGPVIGRDFNAVRFPEERRNALRLTTEMRRFTEVIGELGLRDFPLAGGPFTWIGGLNSQAASRLDRFLISDPWEDHFSVITQSALPRLVSDHSPIVLEAGGFSTGKSPFRFENMWLKLDGFKNLVRSWWNGYSVEGYSSHCIAEKLKALKKDLKNWNKEVAKENESPLVPGDVEAKNRALEDYKKWALLEKTSWRQKSREIWLKEGDKNTKYFHKMANAKVRRNFLYKIKVNGVNLSSVEDIKEGVCRAYQSLLSDSGDWRPSINGLNFKELGEGLASSLEVMFSEEEIFAALSSFCGDKAPGPDGFTMAFWLFCWDVVKPEILGLFREFFLHGTFQRSLNSTFLLLIPKKEETEDLCDFRPISLVGSVYKLLAKILDVVLIANEALDSRLKGNNPGLLLKMDIEKAFDHVKWDFLMDVMSKMGFGHRWINSRGLRQGDPLSPYLFLFAMEALNQLLSGARNGGFISGFRVGGRGREGLIVSHLLFADDTLIFCDAEADQLRYLSWTFMWFEAISGLKVNLSKTEAIPVGEGIPMETLASVLGCKIGSLPTSYLGLPLGAPYKSTRVWDAVEERFRKRLSLWKRQYLSKGGRLTLLKSTLSSLPTYFLSLFVIPKKVCARLEKIQRDFLWGGGALENKPHLVSWKAICATKKEGGLGIRSLSTFNKALLGKWLWRFANENESLWKQIISRDGTRVKFWKDLWCGNQALEEAFPILFNLSVNKDGWVAEAWEEEEVGGSWGPRFNRHLNDWEVGEVESLLCKLHPLTIRRGVEDLFRWKENKNGSFSVKSFYSLLSRDTKPPFPARTIWTPWVPIRASFFGWEAAWNRLLTTDRLKRFGWSIPNKCFLCKQEEETTDHLLLFCEKARMLWLMIFSLFGVHWVMHSSVKRNLLGWHGSFVGKKREKAWRAAPLCLMWTIWKERNRRVFDDIERNDQDIKSIFLYTFVNWIRVYIEDHTLSLIDFVDWLATK</sequence>
<organism evidence="4 5">
    <name type="scientific">Vitis vinifera</name>
    <name type="common">Grape</name>
    <dbReference type="NCBI Taxonomy" id="29760"/>
    <lineage>
        <taxon>Eukaryota</taxon>
        <taxon>Viridiplantae</taxon>
        <taxon>Streptophyta</taxon>
        <taxon>Embryophyta</taxon>
        <taxon>Tracheophyta</taxon>
        <taxon>Spermatophyta</taxon>
        <taxon>Magnoliopsida</taxon>
        <taxon>eudicotyledons</taxon>
        <taxon>Gunneridae</taxon>
        <taxon>Pentapetalae</taxon>
        <taxon>rosids</taxon>
        <taxon>Vitales</taxon>
        <taxon>Vitaceae</taxon>
        <taxon>Viteae</taxon>
        <taxon>Vitis</taxon>
    </lineage>
</organism>
<feature type="region of interest" description="Disordered" evidence="2">
    <location>
        <begin position="408"/>
        <end position="510"/>
    </location>
</feature>
<evidence type="ECO:0000313" key="4">
    <source>
        <dbReference type="EMBL" id="RVW92935.1"/>
    </source>
</evidence>
<accession>A0A438I889</accession>
<proteinExistence type="predicted"/>